<dbReference type="AlphaFoldDB" id="A0AAJ5X9I0"/>
<dbReference type="PANTHER" id="PTHR38107">
    <property type="match status" value="1"/>
</dbReference>
<reference evidence="8" key="1">
    <citation type="submission" date="2023-03" db="EMBL/GenBank/DDBJ databases">
        <title>Andean soil-derived lignocellulolytic bacterial consortium as a source of novel taxa and putative plastic-active enzymes.</title>
        <authorList>
            <person name="Diaz-Garcia L."/>
            <person name="Chuvochina M."/>
            <person name="Feuerriegel G."/>
            <person name="Bunk B."/>
            <person name="Sproer C."/>
            <person name="Streit W.R."/>
            <person name="Rodriguez L.M."/>
            <person name="Overmann J."/>
            <person name="Jimenez D.J."/>
        </authorList>
    </citation>
    <scope>NUCLEOTIDE SEQUENCE</scope>
    <source>
        <strain evidence="8">MAG 26</strain>
    </source>
</reference>
<dbReference type="InterPro" id="IPR023347">
    <property type="entry name" value="Lysozyme_dom_sf"/>
</dbReference>
<dbReference type="GO" id="GO:0003796">
    <property type="term" value="F:lysozyme activity"/>
    <property type="evidence" value="ECO:0007669"/>
    <property type="project" value="UniProtKB-EC"/>
</dbReference>
<dbReference type="InterPro" id="IPR051018">
    <property type="entry name" value="Bacteriophage_GH24"/>
</dbReference>
<dbReference type="Proteomes" id="UP001218362">
    <property type="component" value="Chromosome"/>
</dbReference>
<dbReference type="Pfam" id="PF00959">
    <property type="entry name" value="Phage_lysozyme"/>
    <property type="match status" value="1"/>
</dbReference>
<keyword evidence="3 7" id="KW-0081">Bacteriolytic enzyme</keyword>
<keyword evidence="6 7" id="KW-0326">Glycosidase</keyword>
<dbReference type="CDD" id="cd00737">
    <property type="entry name" value="lyz_endolysin_autolysin"/>
    <property type="match status" value="1"/>
</dbReference>
<dbReference type="Gene3D" id="1.10.530.40">
    <property type="match status" value="1"/>
</dbReference>
<keyword evidence="5" id="KW-1035">Host cytoplasm</keyword>
<evidence type="ECO:0000313" key="9">
    <source>
        <dbReference type="Proteomes" id="UP001218362"/>
    </source>
</evidence>
<evidence type="ECO:0000256" key="4">
    <source>
        <dbReference type="ARBA" id="ARBA00022801"/>
    </source>
</evidence>
<evidence type="ECO:0000313" key="8">
    <source>
        <dbReference type="EMBL" id="WEK48063.1"/>
    </source>
</evidence>
<protein>
    <recommendedName>
        <fullName evidence="7">Lysozyme</fullName>
        <ecNumber evidence="7">3.2.1.17</ecNumber>
    </recommendedName>
</protein>
<gene>
    <name evidence="8" type="ORF">P0Y56_07140</name>
</gene>
<dbReference type="GO" id="GO:0042742">
    <property type="term" value="P:defense response to bacterium"/>
    <property type="evidence" value="ECO:0007669"/>
    <property type="project" value="UniProtKB-KW"/>
</dbReference>
<evidence type="ECO:0000256" key="6">
    <source>
        <dbReference type="ARBA" id="ARBA00023295"/>
    </source>
</evidence>
<dbReference type="EC" id="3.2.1.17" evidence="7"/>
<dbReference type="GO" id="GO:0016998">
    <property type="term" value="P:cell wall macromolecule catabolic process"/>
    <property type="evidence" value="ECO:0007669"/>
    <property type="project" value="InterPro"/>
</dbReference>
<evidence type="ECO:0000256" key="7">
    <source>
        <dbReference type="RuleBase" id="RU003788"/>
    </source>
</evidence>
<dbReference type="HAMAP" id="MF_04110">
    <property type="entry name" value="ENDOLYSIN_T4"/>
    <property type="match status" value="1"/>
</dbReference>
<keyword evidence="4 7" id="KW-0378">Hydrolase</keyword>
<dbReference type="PANTHER" id="PTHR38107:SF3">
    <property type="entry name" value="LYSOZYME RRRD-RELATED"/>
    <property type="match status" value="1"/>
</dbReference>
<evidence type="ECO:0000256" key="2">
    <source>
        <dbReference type="ARBA" id="ARBA00022529"/>
    </source>
</evidence>
<comment type="similarity">
    <text evidence="7">Belongs to the glycosyl hydrolase 24 family.</text>
</comment>
<evidence type="ECO:0000256" key="1">
    <source>
        <dbReference type="ARBA" id="ARBA00000632"/>
    </source>
</evidence>
<keyword evidence="2 7" id="KW-0929">Antimicrobial</keyword>
<evidence type="ECO:0000256" key="5">
    <source>
        <dbReference type="ARBA" id="ARBA00023200"/>
    </source>
</evidence>
<dbReference type="GO" id="GO:0009253">
    <property type="term" value="P:peptidoglycan catabolic process"/>
    <property type="evidence" value="ECO:0007669"/>
    <property type="project" value="InterPro"/>
</dbReference>
<dbReference type="GO" id="GO:0031640">
    <property type="term" value="P:killing of cells of another organism"/>
    <property type="evidence" value="ECO:0007669"/>
    <property type="project" value="UniProtKB-KW"/>
</dbReference>
<proteinExistence type="inferred from homology"/>
<dbReference type="InterPro" id="IPR033907">
    <property type="entry name" value="Endolysin_autolysin"/>
</dbReference>
<dbReference type="InterPro" id="IPR034690">
    <property type="entry name" value="Endolysin_T4_type"/>
</dbReference>
<accession>A0AAJ5X9I0</accession>
<dbReference type="SUPFAM" id="SSF53955">
    <property type="entry name" value="Lysozyme-like"/>
    <property type="match status" value="1"/>
</dbReference>
<dbReference type="InterPro" id="IPR002196">
    <property type="entry name" value="Glyco_hydro_24"/>
</dbReference>
<dbReference type="EMBL" id="CP119316">
    <property type="protein sequence ID" value="WEK48063.1"/>
    <property type="molecule type" value="Genomic_DNA"/>
</dbReference>
<dbReference type="KEGG" id="acob:P0Y56_07140"/>
<comment type="catalytic activity">
    <reaction evidence="1 7">
        <text>Hydrolysis of (1-&gt;4)-beta-linkages between N-acetylmuramic acid and N-acetyl-D-glucosamine residues in a peptidoglycan and between N-acetyl-D-glucosamine residues in chitodextrins.</text>
        <dbReference type="EC" id="3.2.1.17"/>
    </reaction>
</comment>
<sequence length="207" mass="21855">MNRRPIFDAVRALRGQGFTQAEVDALDEAIDLAEGSLPARKTASPIPAPAPAGGRTIGAPGLALIKLFEGCEKRTPGGKFEAYPDPGTGDKPWTIGWGATGPGIAPGTVWTQAQCDTRLTEDMRSYAAAVERALGGAPCTANQFDALVSFHYNTGAIASATLTKKHIARDYDGAKAEFAKWNRAGGRVMPGLVRRRAAEAKLYATVL</sequence>
<name>A0AAJ5X9I0_9SPHN</name>
<evidence type="ECO:0000256" key="3">
    <source>
        <dbReference type="ARBA" id="ARBA00022638"/>
    </source>
</evidence>
<dbReference type="InterPro" id="IPR023346">
    <property type="entry name" value="Lysozyme-like_dom_sf"/>
</dbReference>
<organism evidence="8 9">
    <name type="scientific">Candidatus Andeanibacterium colombiense</name>
    <dbReference type="NCBI Taxonomy" id="3121345"/>
    <lineage>
        <taxon>Bacteria</taxon>
        <taxon>Pseudomonadati</taxon>
        <taxon>Pseudomonadota</taxon>
        <taxon>Alphaproteobacteria</taxon>
        <taxon>Sphingomonadales</taxon>
        <taxon>Sphingomonadaceae</taxon>
        <taxon>Candidatus Andeanibacterium</taxon>
    </lineage>
</organism>